<feature type="region of interest" description="Disordered" evidence="11">
    <location>
        <begin position="1"/>
        <end position="20"/>
    </location>
</feature>
<feature type="transmembrane region" description="Helical" evidence="10">
    <location>
        <begin position="318"/>
        <end position="338"/>
    </location>
</feature>
<evidence type="ECO:0000256" key="7">
    <source>
        <dbReference type="ARBA" id="ARBA00023136"/>
    </source>
</evidence>
<evidence type="ECO:0000256" key="10">
    <source>
        <dbReference type="RuleBase" id="RU365067"/>
    </source>
</evidence>
<keyword evidence="7 10" id="KW-0472">Membrane</keyword>
<evidence type="ECO:0000313" key="13">
    <source>
        <dbReference type="Proteomes" id="UP000193467"/>
    </source>
</evidence>
<dbReference type="Proteomes" id="UP000193467">
    <property type="component" value="Unassembled WGS sequence"/>
</dbReference>
<feature type="transmembrane region" description="Helical" evidence="10">
    <location>
        <begin position="100"/>
        <end position="121"/>
    </location>
</feature>
<proteinExistence type="inferred from homology"/>
<comment type="subcellular location">
    <subcellularLocation>
        <location evidence="1 10">Endoplasmic reticulum membrane</location>
        <topology evidence="1 10">Multi-pass membrane protein</topology>
    </subcellularLocation>
</comment>
<feature type="transmembrane region" description="Helical" evidence="10">
    <location>
        <begin position="358"/>
        <end position="380"/>
    </location>
</feature>
<evidence type="ECO:0000256" key="4">
    <source>
        <dbReference type="ARBA" id="ARBA00022692"/>
    </source>
</evidence>
<feature type="transmembrane region" description="Helical" evidence="10">
    <location>
        <begin position="421"/>
        <end position="440"/>
    </location>
</feature>
<evidence type="ECO:0000313" key="12">
    <source>
        <dbReference type="EMBL" id="ORY72919.1"/>
    </source>
</evidence>
<keyword evidence="10" id="KW-0813">Transport</keyword>
<dbReference type="GO" id="GO:0006488">
    <property type="term" value="P:dolichol-linked oligosaccharide biosynthetic process"/>
    <property type="evidence" value="ECO:0007669"/>
    <property type="project" value="InterPro"/>
</dbReference>
<accession>A0A1Y2EN24</accession>
<reference evidence="12 13" key="1">
    <citation type="submission" date="2016-07" db="EMBL/GenBank/DDBJ databases">
        <title>Pervasive Adenine N6-methylation of Active Genes in Fungi.</title>
        <authorList>
            <consortium name="DOE Joint Genome Institute"/>
            <person name="Mondo S.J."/>
            <person name="Dannebaum R.O."/>
            <person name="Kuo R.C."/>
            <person name="Labutti K."/>
            <person name="Haridas S."/>
            <person name="Kuo A."/>
            <person name="Salamov A."/>
            <person name="Ahrendt S.R."/>
            <person name="Lipzen A."/>
            <person name="Sullivan W."/>
            <person name="Andreopoulos W.B."/>
            <person name="Clum A."/>
            <person name="Lindquist E."/>
            <person name="Daum C."/>
            <person name="Ramamoorthy G.K."/>
            <person name="Gryganskyi A."/>
            <person name="Culley D."/>
            <person name="Magnuson J.K."/>
            <person name="James T.Y."/>
            <person name="O'Malley M.A."/>
            <person name="Stajich J.E."/>
            <person name="Spatafora J.W."/>
            <person name="Visel A."/>
            <person name="Grigoriev I.V."/>
        </authorList>
    </citation>
    <scope>NUCLEOTIDE SEQUENCE [LARGE SCALE GENOMIC DNA]</scope>
    <source>
        <strain evidence="12 13">62-1032</strain>
    </source>
</reference>
<keyword evidence="13" id="KW-1185">Reference proteome</keyword>
<dbReference type="AlphaFoldDB" id="A0A1Y2EN24"/>
<dbReference type="Pfam" id="PF04506">
    <property type="entry name" value="Rft-1"/>
    <property type="match status" value="1"/>
</dbReference>
<evidence type="ECO:0000256" key="2">
    <source>
        <dbReference type="ARBA" id="ARBA00004922"/>
    </source>
</evidence>
<keyword evidence="6 10" id="KW-1133">Transmembrane helix</keyword>
<sequence>MSTKASAAASATSSAPSSSPLLSTTLSLVLLQLVSRLFSFSLNQLLLRSTTPQALGVATMGFEVVRDTGLFLVREGMRGAVVRTRSSASNELSPQLSRTLLLPTYLAPLPILFFGLYSFLAPSPLPTHFYSTLSLYALSAVLELLGERWYLHTLLNWETLTSVRVKIEGAAVGVKSVATLAAVFMGGERAALLAFGVGQVAYGATLLVGFWWRVGAELKTGGDDGRYDPEVVSTSWALTKQSLVKQLLTEGDKIAVGRLSKVEDQGGYAVALNYGSLIARILFAPLEETSRLFFSRHLSITQPSQADLLSTSTLLSSLLTLHTHLSLIFILFAPPYTAPLLYHLLGARWSAPLSSAPTILRAYCTYLPFLAINGVTEAFFQSAAGPEWLKRGSWWMAACSVGFLGAVIIGARAGLGEVGLIYANCLNMSLRIAFSSVFIRRFYKEKGAGEEVWKSLSWRRWAPKLQTVVVFGIAGVVVRRSEAKGGWKSLRGMAEHLGEGAACGFLCLAVIFVSERKNLRRLAGVVRRKRD</sequence>
<feature type="transmembrane region" description="Helical" evidence="10">
    <location>
        <begin position="461"/>
        <end position="477"/>
    </location>
</feature>
<dbReference type="EMBL" id="MCGR01000049">
    <property type="protein sequence ID" value="ORY72919.1"/>
    <property type="molecule type" value="Genomic_DNA"/>
</dbReference>
<dbReference type="PANTHER" id="PTHR13117:SF5">
    <property type="entry name" value="PROTEIN RFT1 HOMOLOG"/>
    <property type="match status" value="1"/>
</dbReference>
<dbReference type="GO" id="GO:0034203">
    <property type="term" value="P:glycolipid translocation"/>
    <property type="evidence" value="ECO:0007669"/>
    <property type="project" value="TreeGrafter"/>
</dbReference>
<comment type="caution">
    <text evidence="12">The sequence shown here is derived from an EMBL/GenBank/DDBJ whole genome shotgun (WGS) entry which is preliminary data.</text>
</comment>
<dbReference type="PANTHER" id="PTHR13117">
    <property type="entry name" value="ENDOPLASMIC RETICULUM MULTISPAN TRANSMEMBRANE PROTEIN-RELATED"/>
    <property type="match status" value="1"/>
</dbReference>
<feature type="transmembrane region" description="Helical" evidence="10">
    <location>
        <begin position="497"/>
        <end position="514"/>
    </location>
</feature>
<evidence type="ECO:0000256" key="9">
    <source>
        <dbReference type="ARBA" id="ARBA00045912"/>
    </source>
</evidence>
<name>A0A1Y2EN24_9BASI</name>
<evidence type="ECO:0000256" key="5">
    <source>
        <dbReference type="ARBA" id="ARBA00022824"/>
    </source>
</evidence>
<dbReference type="InParanoid" id="A0A1Y2EN24"/>
<feature type="transmembrane region" description="Helical" evidence="10">
    <location>
        <begin position="191"/>
        <end position="212"/>
    </location>
</feature>
<evidence type="ECO:0000256" key="6">
    <source>
        <dbReference type="ARBA" id="ARBA00022989"/>
    </source>
</evidence>
<dbReference type="GO" id="GO:0005789">
    <property type="term" value="C:endoplasmic reticulum membrane"/>
    <property type="evidence" value="ECO:0007669"/>
    <property type="project" value="UniProtKB-SubCell"/>
</dbReference>
<comment type="pathway">
    <text evidence="2">Protein modification; protein glycosylation.</text>
</comment>
<keyword evidence="4 10" id="KW-0812">Transmembrane</keyword>
<dbReference type="InterPro" id="IPR007594">
    <property type="entry name" value="RFT1"/>
</dbReference>
<evidence type="ECO:0000256" key="1">
    <source>
        <dbReference type="ARBA" id="ARBA00004477"/>
    </source>
</evidence>
<organism evidence="12 13">
    <name type="scientific">Leucosporidium creatinivorum</name>
    <dbReference type="NCBI Taxonomy" id="106004"/>
    <lineage>
        <taxon>Eukaryota</taxon>
        <taxon>Fungi</taxon>
        <taxon>Dikarya</taxon>
        <taxon>Basidiomycota</taxon>
        <taxon>Pucciniomycotina</taxon>
        <taxon>Microbotryomycetes</taxon>
        <taxon>Leucosporidiales</taxon>
        <taxon>Leucosporidium</taxon>
    </lineage>
</organism>
<keyword evidence="5 10" id="KW-0256">Endoplasmic reticulum</keyword>
<feature type="transmembrane region" description="Helical" evidence="10">
    <location>
        <begin position="392"/>
        <end position="415"/>
    </location>
</feature>
<comment type="similarity">
    <text evidence="3 10">Belongs to the RFT1 family.</text>
</comment>
<dbReference type="OrthoDB" id="9979195at2759"/>
<dbReference type="FunCoup" id="A0A1Y2EN24">
    <property type="interactions" value="330"/>
</dbReference>
<comment type="caution">
    <text evidence="10">Lacks conserved residue(s) required for the propagation of feature annotation.</text>
</comment>
<comment type="function">
    <text evidence="9 10">Intramembrane glycolipid transporter that operates in the biosynthetic pathway of dolichol-linked oligosaccharides, the glycan precursors employed in protein asparagine (N)-glycosylation. The sequential addition of sugars to dolichol pyrophosphate produces dolichol-linked oligosaccharides containing fourteen sugars, including two GlcNAcs, nine mannoses and three glucoses. Once assembled, the oligosaccharide is transferred from the lipid to nascent proteins by oligosaccharyltransferases. The assembly of dolichol-linked oligosaccharides begins on the cytosolic side of the endoplasmic reticulum membrane and finishes in its lumen. RFT1 could mediate the translocation of the cytosolically oriented intermediate DolPP-GlcNAc2Man5, produced by ALG11, into the ER lumen where dolichol-linked oligosaccharides assembly continues. However, the intramembrane lipid transporter activity could not be confirmed in vitro.</text>
</comment>
<evidence type="ECO:0000256" key="11">
    <source>
        <dbReference type="SAM" id="MobiDB-lite"/>
    </source>
</evidence>
<gene>
    <name evidence="12" type="ORF">BCR35DRAFT_354267</name>
</gene>
<dbReference type="STRING" id="106004.A0A1Y2EN24"/>
<protein>
    <recommendedName>
        <fullName evidence="8 10">Man(5)GlcNAc(2)-PP-dolichol translocation protein RFT1</fullName>
    </recommendedName>
</protein>
<evidence type="ECO:0000256" key="8">
    <source>
        <dbReference type="ARBA" id="ARBA00044793"/>
    </source>
</evidence>
<evidence type="ECO:0000256" key="3">
    <source>
        <dbReference type="ARBA" id="ARBA00010288"/>
    </source>
</evidence>